<dbReference type="InterPro" id="IPR000195">
    <property type="entry name" value="Rab-GAP-TBC_dom"/>
</dbReference>
<sequence>MAASESFPNRVRSSRGWGAARGAVPGSLVAVDTPVPAEMQQNLRAAPVSSPATRSSLLTSVQSNTGDSPPGHGAPPPTPASGSSSSASSGALAPAVPLPGRSRSSSGGASPSPPPPPLSGRAGSVGAPTGGHQGGEAPLGTQDGPELPSAAPAAAATAAPVTYRERRFRELLFDSEVVNLEELKKLSWSGVPSKWRPMVWQLLLAYLPSDRKRREATLTRKRKEYADAVPAFFDVPSASRTMQEQKMLRQILVDVPRTSPDVPLFHQAVIQRCMERLLYIWSIRHPASGYVQGMNDLATPLFVVFLSAAVERSSASVEAMDAARLSKEALTNVEADTYWCLTKLLDNIQDHYTAGQPGLQRQIFRLEELTRRIDSDLHLHLQNEGIVFSFFAFRWMNNLLMRELPLQAIIRLWDTLFSEDESGCGFEDFHVFVCAAFLKSFSSKIQTLAGEELMCFLQAFPTREWGGTEVETLLSEAFILSTLYRNSPSHLAHDPSSPGALL</sequence>
<dbReference type="PROSITE" id="PS50086">
    <property type="entry name" value="TBC_RABGAP"/>
    <property type="match status" value="1"/>
</dbReference>
<feature type="compositionally biased region" description="Low complexity" evidence="2">
    <location>
        <begin position="150"/>
        <end position="160"/>
    </location>
</feature>
<dbReference type="PANTHER" id="PTHR22957:SF26">
    <property type="entry name" value="LD44506P"/>
    <property type="match status" value="1"/>
</dbReference>
<accession>A0A7S2S4T0</accession>
<evidence type="ECO:0000256" key="1">
    <source>
        <dbReference type="ARBA" id="ARBA00022468"/>
    </source>
</evidence>
<evidence type="ECO:0000313" key="4">
    <source>
        <dbReference type="EMBL" id="CAD9688273.1"/>
    </source>
</evidence>
<dbReference type="GO" id="GO:0005096">
    <property type="term" value="F:GTPase activator activity"/>
    <property type="evidence" value="ECO:0007669"/>
    <property type="project" value="UniProtKB-KW"/>
</dbReference>
<evidence type="ECO:0000256" key="2">
    <source>
        <dbReference type="SAM" id="MobiDB-lite"/>
    </source>
</evidence>
<dbReference type="SMART" id="SM00164">
    <property type="entry name" value="TBC"/>
    <property type="match status" value="1"/>
</dbReference>
<keyword evidence="1" id="KW-0343">GTPase activation</keyword>
<feature type="region of interest" description="Disordered" evidence="2">
    <location>
        <begin position="1"/>
        <end position="24"/>
    </location>
</feature>
<feature type="domain" description="Rab-GAP TBC" evidence="3">
    <location>
        <begin position="190"/>
        <end position="420"/>
    </location>
</feature>
<dbReference type="FunFam" id="1.10.472.80:FF:000001">
    <property type="entry name" value="TBC1 domain family member 22B"/>
    <property type="match status" value="1"/>
</dbReference>
<protein>
    <recommendedName>
        <fullName evidence="3">Rab-GAP TBC domain-containing protein</fullName>
    </recommendedName>
</protein>
<dbReference type="InterPro" id="IPR035969">
    <property type="entry name" value="Rab-GAP_TBC_sf"/>
</dbReference>
<name>A0A7S2S4T0_9STRA</name>
<feature type="region of interest" description="Disordered" evidence="2">
    <location>
        <begin position="40"/>
        <end position="160"/>
    </location>
</feature>
<dbReference type="Gene3D" id="1.10.10.750">
    <property type="entry name" value="Ypt/Rab-GAP domain of gyp1p, domain 1"/>
    <property type="match status" value="1"/>
</dbReference>
<dbReference type="FunFam" id="1.10.8.270:FF:000004">
    <property type="entry name" value="TBC1 domain family, member 22B"/>
    <property type="match status" value="1"/>
</dbReference>
<proteinExistence type="predicted"/>
<feature type="compositionally biased region" description="Low complexity" evidence="2">
    <location>
        <begin position="80"/>
        <end position="110"/>
    </location>
</feature>
<dbReference type="Gene3D" id="1.10.8.270">
    <property type="entry name" value="putative rabgap domain of human tbc1 domain family member 14 like domains"/>
    <property type="match status" value="1"/>
</dbReference>
<dbReference type="GO" id="GO:0071889">
    <property type="term" value="F:14-3-3 protein binding"/>
    <property type="evidence" value="ECO:0007669"/>
    <property type="project" value="UniProtKB-ARBA"/>
</dbReference>
<dbReference type="PANTHER" id="PTHR22957">
    <property type="entry name" value="TBC1 DOMAIN FAMILY MEMBER GTPASE-ACTIVATING PROTEIN"/>
    <property type="match status" value="1"/>
</dbReference>
<gene>
    <name evidence="4" type="ORF">RMAR1173_LOCUS10706</name>
</gene>
<dbReference type="SUPFAM" id="SSF47923">
    <property type="entry name" value="Ypt/Rab-GAP domain of gyp1p"/>
    <property type="match status" value="2"/>
</dbReference>
<evidence type="ECO:0000259" key="3">
    <source>
        <dbReference type="PROSITE" id="PS50086"/>
    </source>
</evidence>
<feature type="compositionally biased region" description="Polar residues" evidence="2">
    <location>
        <begin position="50"/>
        <end position="65"/>
    </location>
</feature>
<organism evidence="4">
    <name type="scientific">Rhizochromulina marina</name>
    <dbReference type="NCBI Taxonomy" id="1034831"/>
    <lineage>
        <taxon>Eukaryota</taxon>
        <taxon>Sar</taxon>
        <taxon>Stramenopiles</taxon>
        <taxon>Ochrophyta</taxon>
        <taxon>Dictyochophyceae</taxon>
        <taxon>Rhizochromulinales</taxon>
        <taxon>Rhizochromulina</taxon>
    </lineage>
</organism>
<dbReference type="Gene3D" id="1.10.472.80">
    <property type="entry name" value="Ypt/Rab-GAP domain of gyp1p, domain 3"/>
    <property type="match status" value="1"/>
</dbReference>
<dbReference type="EMBL" id="HBHJ01016095">
    <property type="protein sequence ID" value="CAD9688273.1"/>
    <property type="molecule type" value="Transcribed_RNA"/>
</dbReference>
<dbReference type="AlphaFoldDB" id="A0A7S2S4T0"/>
<dbReference type="Pfam" id="PF00566">
    <property type="entry name" value="RabGAP-TBC"/>
    <property type="match status" value="1"/>
</dbReference>
<reference evidence="4" key="1">
    <citation type="submission" date="2021-01" db="EMBL/GenBank/DDBJ databases">
        <authorList>
            <person name="Corre E."/>
            <person name="Pelletier E."/>
            <person name="Niang G."/>
            <person name="Scheremetjew M."/>
            <person name="Finn R."/>
            <person name="Kale V."/>
            <person name="Holt S."/>
            <person name="Cochrane G."/>
            <person name="Meng A."/>
            <person name="Brown T."/>
            <person name="Cohen L."/>
        </authorList>
    </citation>
    <scope>NUCLEOTIDE SEQUENCE</scope>
    <source>
        <strain evidence="4">CCMP1243</strain>
    </source>
</reference>